<evidence type="ECO:0000313" key="3">
    <source>
        <dbReference type="Proteomes" id="UP000009879"/>
    </source>
</evidence>
<dbReference type="AlphaFoldDB" id="K9AFI7"/>
<gene>
    <name evidence="2" type="ORF">C272_12382</name>
</gene>
<sequence>MKMSTVWSVLGAILAIIIAWWIVSAVFSIAWFLVKAVIVIAVAAIVFGFIKGAFRSQDRQRPTP</sequence>
<dbReference type="Proteomes" id="UP000009879">
    <property type="component" value="Unassembled WGS sequence"/>
</dbReference>
<dbReference type="EMBL" id="AMSP01000011">
    <property type="protein sequence ID" value="EKU46048.1"/>
    <property type="molecule type" value="Genomic_DNA"/>
</dbReference>
<keyword evidence="1" id="KW-0472">Membrane</keyword>
<keyword evidence="1" id="KW-1133">Transmembrane helix</keyword>
<organism evidence="2 3">
    <name type="scientific">Brevibacterium casei S18</name>
    <dbReference type="NCBI Taxonomy" id="1229781"/>
    <lineage>
        <taxon>Bacteria</taxon>
        <taxon>Bacillati</taxon>
        <taxon>Actinomycetota</taxon>
        <taxon>Actinomycetes</taxon>
        <taxon>Micrococcales</taxon>
        <taxon>Brevibacteriaceae</taxon>
        <taxon>Brevibacterium</taxon>
    </lineage>
</organism>
<evidence type="ECO:0008006" key="4">
    <source>
        <dbReference type="Google" id="ProtNLM"/>
    </source>
</evidence>
<protein>
    <recommendedName>
        <fullName evidence="4">Flagellar biosynthesis protein FlhA</fullName>
    </recommendedName>
</protein>
<dbReference type="eggNOG" id="ENOG502ZZ69">
    <property type="taxonomic scope" value="Bacteria"/>
</dbReference>
<keyword evidence="1" id="KW-0812">Transmembrane</keyword>
<name>K9AFI7_9MICO</name>
<proteinExistence type="predicted"/>
<comment type="caution">
    <text evidence="2">The sequence shown here is derived from an EMBL/GenBank/DDBJ whole genome shotgun (WGS) entry which is preliminary data.</text>
</comment>
<feature type="transmembrane region" description="Helical" evidence="1">
    <location>
        <begin position="5"/>
        <end position="23"/>
    </location>
</feature>
<evidence type="ECO:0000256" key="1">
    <source>
        <dbReference type="SAM" id="Phobius"/>
    </source>
</evidence>
<evidence type="ECO:0000313" key="2">
    <source>
        <dbReference type="EMBL" id="EKU46048.1"/>
    </source>
</evidence>
<accession>K9AFI7</accession>
<dbReference type="PATRIC" id="fig|1229781.4.peg.2484"/>
<keyword evidence="3" id="KW-1185">Reference proteome</keyword>
<dbReference type="RefSeq" id="WP_009379684.1">
    <property type="nucleotide sequence ID" value="NZ_AMSP01000011.1"/>
</dbReference>
<feature type="transmembrane region" description="Helical" evidence="1">
    <location>
        <begin position="29"/>
        <end position="50"/>
    </location>
</feature>
<reference evidence="2 3" key="1">
    <citation type="submission" date="2012-09" db="EMBL/GenBank/DDBJ databases">
        <title>Genome Sequence of Brevibacterium casei S18.</title>
        <authorList>
            <person name="Sharma R."/>
            <person name="Singh A."/>
            <person name="Jangir P.K."/>
        </authorList>
    </citation>
    <scope>NUCLEOTIDE SEQUENCE [LARGE SCALE GENOMIC DNA]</scope>
    <source>
        <strain evidence="2 3">S18</strain>
    </source>
</reference>